<sequence length="59" mass="6253">MHQRGAMGNTCTQAAVLHVSFGTEAEQGGQRKFCAATSIFICNGKHVNTDGDDAILFPV</sequence>
<protein>
    <submittedName>
        <fullName evidence="1">Uncharacterized protein</fullName>
    </submittedName>
</protein>
<dbReference type="AlphaFoldDB" id="A0A0R0CHE9"/>
<accession>A0A0R0CHE9</accession>
<dbReference type="Proteomes" id="UP000051863">
    <property type="component" value="Unassembled WGS sequence"/>
</dbReference>
<keyword evidence="2" id="KW-1185">Reference proteome</keyword>
<dbReference type="EMBL" id="LDJJ01000021">
    <property type="protein sequence ID" value="KRG68550.1"/>
    <property type="molecule type" value="Genomic_DNA"/>
</dbReference>
<evidence type="ECO:0000313" key="1">
    <source>
        <dbReference type="EMBL" id="KRG68550.1"/>
    </source>
</evidence>
<comment type="caution">
    <text evidence="1">The sequence shown here is derived from an EMBL/GenBank/DDBJ whole genome shotgun (WGS) entry which is preliminary data.</text>
</comment>
<name>A0A0R0CHE9_9GAMM</name>
<organism evidence="1 2">
    <name type="scientific">Stenotrophomonas terrae</name>
    <dbReference type="NCBI Taxonomy" id="405446"/>
    <lineage>
        <taxon>Bacteria</taxon>
        <taxon>Pseudomonadati</taxon>
        <taxon>Pseudomonadota</taxon>
        <taxon>Gammaproteobacteria</taxon>
        <taxon>Lysobacterales</taxon>
        <taxon>Lysobacteraceae</taxon>
        <taxon>Stenotrophomonas</taxon>
    </lineage>
</organism>
<reference evidence="1 2" key="1">
    <citation type="submission" date="2015-05" db="EMBL/GenBank/DDBJ databases">
        <title>Genome sequencing and analysis of members of genus Stenotrophomonas.</title>
        <authorList>
            <person name="Patil P.P."/>
            <person name="Midha S."/>
            <person name="Patil P.B."/>
        </authorList>
    </citation>
    <scope>NUCLEOTIDE SEQUENCE [LARGE SCALE GENOMIC DNA]</scope>
    <source>
        <strain evidence="1 2">DSM 18941</strain>
    </source>
</reference>
<proteinExistence type="predicted"/>
<gene>
    <name evidence="1" type="ORF">ABB27_07460</name>
</gene>
<evidence type="ECO:0000313" key="2">
    <source>
        <dbReference type="Proteomes" id="UP000051863"/>
    </source>
</evidence>